<accession>A0A1I5R3E0</accession>
<protein>
    <submittedName>
        <fullName evidence="6">Transcriptional regulator, TetR family</fullName>
    </submittedName>
</protein>
<dbReference type="PROSITE" id="PS50977">
    <property type="entry name" value="HTH_TETR_2"/>
    <property type="match status" value="1"/>
</dbReference>
<evidence type="ECO:0000256" key="1">
    <source>
        <dbReference type="ARBA" id="ARBA00023015"/>
    </source>
</evidence>
<dbReference type="InterPro" id="IPR009057">
    <property type="entry name" value="Homeodomain-like_sf"/>
</dbReference>
<organism evidence="6 7">
    <name type="scientific">Parafilimonas terrae</name>
    <dbReference type="NCBI Taxonomy" id="1465490"/>
    <lineage>
        <taxon>Bacteria</taxon>
        <taxon>Pseudomonadati</taxon>
        <taxon>Bacteroidota</taxon>
        <taxon>Chitinophagia</taxon>
        <taxon>Chitinophagales</taxon>
        <taxon>Chitinophagaceae</taxon>
        <taxon>Parafilimonas</taxon>
    </lineage>
</organism>
<evidence type="ECO:0000313" key="7">
    <source>
        <dbReference type="Proteomes" id="UP000199031"/>
    </source>
</evidence>
<dbReference type="SUPFAM" id="SSF46689">
    <property type="entry name" value="Homeodomain-like"/>
    <property type="match status" value="1"/>
</dbReference>
<feature type="DNA-binding region" description="H-T-H motif" evidence="4">
    <location>
        <begin position="24"/>
        <end position="43"/>
    </location>
</feature>
<dbReference type="Pfam" id="PF00440">
    <property type="entry name" value="TetR_N"/>
    <property type="match status" value="1"/>
</dbReference>
<dbReference type="Proteomes" id="UP000199031">
    <property type="component" value="Unassembled WGS sequence"/>
</dbReference>
<dbReference type="SUPFAM" id="SSF48498">
    <property type="entry name" value="Tetracyclin repressor-like, C-terminal domain"/>
    <property type="match status" value="1"/>
</dbReference>
<keyword evidence="3" id="KW-0804">Transcription</keyword>
<dbReference type="PRINTS" id="PR00455">
    <property type="entry name" value="HTHTETR"/>
</dbReference>
<dbReference type="InterPro" id="IPR036271">
    <property type="entry name" value="Tet_transcr_reg_TetR-rel_C_sf"/>
</dbReference>
<dbReference type="InterPro" id="IPR011075">
    <property type="entry name" value="TetR_C"/>
</dbReference>
<dbReference type="Gene3D" id="1.10.357.10">
    <property type="entry name" value="Tetracycline Repressor, domain 2"/>
    <property type="match status" value="1"/>
</dbReference>
<dbReference type="OrthoDB" id="9809772at2"/>
<evidence type="ECO:0000256" key="4">
    <source>
        <dbReference type="PROSITE-ProRule" id="PRU00335"/>
    </source>
</evidence>
<evidence type="ECO:0000256" key="3">
    <source>
        <dbReference type="ARBA" id="ARBA00023163"/>
    </source>
</evidence>
<reference evidence="6 7" key="1">
    <citation type="submission" date="2016-10" db="EMBL/GenBank/DDBJ databases">
        <authorList>
            <person name="de Groot N.N."/>
        </authorList>
    </citation>
    <scope>NUCLEOTIDE SEQUENCE [LARGE SCALE GENOMIC DNA]</scope>
    <source>
        <strain evidence="6 7">DSM 28286</strain>
    </source>
</reference>
<evidence type="ECO:0000256" key="2">
    <source>
        <dbReference type="ARBA" id="ARBA00023125"/>
    </source>
</evidence>
<evidence type="ECO:0000259" key="5">
    <source>
        <dbReference type="PROSITE" id="PS50977"/>
    </source>
</evidence>
<keyword evidence="2 4" id="KW-0238">DNA-binding</keyword>
<dbReference type="AlphaFoldDB" id="A0A1I5R3E0"/>
<dbReference type="PANTHER" id="PTHR47506">
    <property type="entry name" value="TRANSCRIPTIONAL REGULATORY PROTEIN"/>
    <property type="match status" value="1"/>
</dbReference>
<dbReference type="InterPro" id="IPR001647">
    <property type="entry name" value="HTH_TetR"/>
</dbReference>
<dbReference type="GO" id="GO:0003677">
    <property type="term" value="F:DNA binding"/>
    <property type="evidence" value="ECO:0007669"/>
    <property type="project" value="UniProtKB-UniRule"/>
</dbReference>
<dbReference type="Pfam" id="PF16925">
    <property type="entry name" value="TetR_C_13"/>
    <property type="match status" value="1"/>
</dbReference>
<dbReference type="EMBL" id="FOXQ01000001">
    <property type="protein sequence ID" value="SFP53038.1"/>
    <property type="molecule type" value="Genomic_DNA"/>
</dbReference>
<dbReference type="PANTHER" id="PTHR47506:SF1">
    <property type="entry name" value="HTH-TYPE TRANSCRIPTIONAL REGULATOR YJDC"/>
    <property type="match status" value="1"/>
</dbReference>
<proteinExistence type="predicted"/>
<name>A0A1I5R3E0_9BACT</name>
<gene>
    <name evidence="6" type="ORF">SAMN05444277_10152</name>
</gene>
<sequence>MDTRIEIVKIADALIREKGYNAFSFTDIARQLNIKNASVHYHFPTKTDLGIAIIHQHQQQLSAIIKNNQDSDCMKKMNAFFSIYTIAKSENKICLVGSLATDLYTVEPEIQDELKKLVKHILGWVTAILEEGRAKKVFYFDIDARTKALMIVTNMLAAVQLTRLTTKKDFEKIKQTIINDLTNNK</sequence>
<feature type="domain" description="HTH tetR-type" evidence="5">
    <location>
        <begin position="1"/>
        <end position="61"/>
    </location>
</feature>
<keyword evidence="7" id="KW-1185">Reference proteome</keyword>
<evidence type="ECO:0000313" key="6">
    <source>
        <dbReference type="EMBL" id="SFP53038.1"/>
    </source>
</evidence>
<dbReference type="RefSeq" id="WP_090653414.1">
    <property type="nucleotide sequence ID" value="NZ_FOXQ01000001.1"/>
</dbReference>
<keyword evidence="1" id="KW-0805">Transcription regulation</keyword>
<dbReference type="STRING" id="1465490.SAMN05444277_10152"/>